<gene>
    <name evidence="3" type="ORF">BN1080_02796</name>
</gene>
<keyword evidence="1" id="KW-0175">Coiled coil</keyword>
<dbReference type="Proteomes" id="UP000043699">
    <property type="component" value="Unassembled WGS sequence"/>
</dbReference>
<dbReference type="Gene3D" id="1.10.10.10">
    <property type="entry name" value="Winged helix-like DNA-binding domain superfamily/Winged helix DNA-binding domain"/>
    <property type="match status" value="1"/>
</dbReference>
<evidence type="ECO:0000313" key="3">
    <source>
        <dbReference type="EMBL" id="CEG23791.1"/>
    </source>
</evidence>
<accession>A0A098ER69</accession>
<feature type="coiled-coil region" evidence="1">
    <location>
        <begin position="46"/>
        <end position="80"/>
    </location>
</feature>
<name>A0A098ER69_9BACL</name>
<feature type="domain" description="Putative host cell surface-exposed lipoprotein Ltp-like HTH region" evidence="2">
    <location>
        <begin position="89"/>
        <end position="131"/>
    </location>
</feature>
<evidence type="ECO:0000256" key="1">
    <source>
        <dbReference type="SAM" id="Coils"/>
    </source>
</evidence>
<dbReference type="InterPro" id="IPR036388">
    <property type="entry name" value="WH-like_DNA-bd_sf"/>
</dbReference>
<dbReference type="OrthoDB" id="1669102at2"/>
<dbReference type="InterPro" id="IPR011434">
    <property type="entry name" value="Ltp-like_HTH"/>
</dbReference>
<dbReference type="RefSeq" id="WP_052652751.1">
    <property type="nucleotide sequence ID" value="NZ_CCXS01000001.1"/>
</dbReference>
<keyword evidence="4" id="KW-1185">Reference proteome</keyword>
<sequence>MEKQTAFFKTKWKYLLAVAIAFAVGGGIGFLQSPAHSSTIENQKKQEKLEVATKDLAAEVEMLEAANSESNEKINRLKAQMKKMETPSQQQAVARAKNFLKYSPFSESGLIDQLVVEGHGEEDAAYAVDSIEDKK</sequence>
<proteinExistence type="predicted"/>
<dbReference type="Pfam" id="PF07553">
    <property type="entry name" value="Lipoprotein_Ltp"/>
    <property type="match status" value="1"/>
</dbReference>
<dbReference type="STRING" id="1499687.BN1080_02796"/>
<dbReference type="AlphaFoldDB" id="A0A098ER69"/>
<dbReference type="EMBL" id="CCXS01000001">
    <property type="protein sequence ID" value="CEG23791.1"/>
    <property type="molecule type" value="Genomic_DNA"/>
</dbReference>
<protein>
    <recommendedName>
        <fullName evidence="2">Putative host cell surface-exposed lipoprotein Ltp-like HTH region domain-containing protein</fullName>
    </recommendedName>
</protein>
<organism evidence="3 4">
    <name type="scientific">Planococcus massiliensis</name>
    <dbReference type="NCBI Taxonomy" id="1499687"/>
    <lineage>
        <taxon>Bacteria</taxon>
        <taxon>Bacillati</taxon>
        <taxon>Bacillota</taxon>
        <taxon>Bacilli</taxon>
        <taxon>Bacillales</taxon>
        <taxon>Caryophanaceae</taxon>
        <taxon>Planococcus</taxon>
    </lineage>
</organism>
<evidence type="ECO:0000259" key="2">
    <source>
        <dbReference type="Pfam" id="PF07553"/>
    </source>
</evidence>
<reference evidence="3 4" key="1">
    <citation type="submission" date="2014-09" db="EMBL/GenBank/DDBJ databases">
        <authorList>
            <person name="Urmite Genomes Urmite Genomes"/>
        </authorList>
    </citation>
    <scope>NUCLEOTIDE SEQUENCE [LARGE SCALE GENOMIC DNA]</scope>
    <source>
        <strain evidence="3 4">ES2</strain>
    </source>
</reference>
<evidence type="ECO:0000313" key="4">
    <source>
        <dbReference type="Proteomes" id="UP000043699"/>
    </source>
</evidence>